<dbReference type="Proteomes" id="UP001596548">
    <property type="component" value="Unassembled WGS sequence"/>
</dbReference>
<dbReference type="CDD" id="cd06170">
    <property type="entry name" value="LuxR_C_like"/>
    <property type="match status" value="1"/>
</dbReference>
<dbReference type="InterPro" id="IPR016032">
    <property type="entry name" value="Sig_transdc_resp-reg_C-effctor"/>
</dbReference>
<reference evidence="3" key="1">
    <citation type="journal article" date="2019" name="Int. J. Syst. Evol. Microbiol.">
        <title>The Global Catalogue of Microorganisms (GCM) 10K type strain sequencing project: providing services to taxonomists for standard genome sequencing and annotation.</title>
        <authorList>
            <consortium name="The Broad Institute Genomics Platform"/>
            <consortium name="The Broad Institute Genome Sequencing Center for Infectious Disease"/>
            <person name="Wu L."/>
            <person name="Ma J."/>
        </authorList>
    </citation>
    <scope>NUCLEOTIDE SEQUENCE [LARGE SCALE GENOMIC DNA]</scope>
    <source>
        <strain evidence="3">XZYJT-10</strain>
    </source>
</reference>
<organism evidence="2 3">
    <name type="scientific">Paractinoplanes rhizophilus</name>
    <dbReference type="NCBI Taxonomy" id="1416877"/>
    <lineage>
        <taxon>Bacteria</taxon>
        <taxon>Bacillati</taxon>
        <taxon>Actinomycetota</taxon>
        <taxon>Actinomycetes</taxon>
        <taxon>Micromonosporales</taxon>
        <taxon>Micromonosporaceae</taxon>
        <taxon>Paractinoplanes</taxon>
    </lineage>
</organism>
<evidence type="ECO:0000313" key="3">
    <source>
        <dbReference type="Proteomes" id="UP001596548"/>
    </source>
</evidence>
<proteinExistence type="predicted"/>
<dbReference type="EMBL" id="JBHTBJ010000028">
    <property type="protein sequence ID" value="MFC7278008.1"/>
    <property type="molecule type" value="Genomic_DNA"/>
</dbReference>
<dbReference type="PRINTS" id="PR00038">
    <property type="entry name" value="HTHLUXR"/>
</dbReference>
<dbReference type="SUPFAM" id="SSF46894">
    <property type="entry name" value="C-terminal effector domain of the bipartite response regulators"/>
    <property type="match status" value="1"/>
</dbReference>
<dbReference type="SUPFAM" id="SSF52540">
    <property type="entry name" value="P-loop containing nucleoside triphosphate hydrolases"/>
    <property type="match status" value="1"/>
</dbReference>
<dbReference type="SMART" id="SM00421">
    <property type="entry name" value="HTH_LUXR"/>
    <property type="match status" value="1"/>
</dbReference>
<dbReference type="PANTHER" id="PTHR47691">
    <property type="entry name" value="REGULATOR-RELATED"/>
    <property type="match status" value="1"/>
</dbReference>
<dbReference type="PANTHER" id="PTHR47691:SF3">
    <property type="entry name" value="HTH-TYPE TRANSCRIPTIONAL REGULATOR RV0890C-RELATED"/>
    <property type="match status" value="1"/>
</dbReference>
<dbReference type="Pfam" id="PF00196">
    <property type="entry name" value="GerE"/>
    <property type="match status" value="1"/>
</dbReference>
<comment type="caution">
    <text evidence="2">The sequence shown here is derived from an EMBL/GenBank/DDBJ whole genome shotgun (WGS) entry which is preliminary data.</text>
</comment>
<name>A0ABW2I086_9ACTN</name>
<accession>A0ABW2I086</accession>
<evidence type="ECO:0000259" key="1">
    <source>
        <dbReference type="PROSITE" id="PS50043"/>
    </source>
</evidence>
<dbReference type="InterPro" id="IPR011990">
    <property type="entry name" value="TPR-like_helical_dom_sf"/>
</dbReference>
<keyword evidence="3" id="KW-1185">Reference proteome</keyword>
<dbReference type="PROSITE" id="PS50043">
    <property type="entry name" value="HTH_LUXR_2"/>
    <property type="match status" value="1"/>
</dbReference>
<dbReference type="InterPro" id="IPR036388">
    <property type="entry name" value="WH-like_DNA-bd_sf"/>
</dbReference>
<dbReference type="PROSITE" id="PS00622">
    <property type="entry name" value="HTH_LUXR_1"/>
    <property type="match status" value="1"/>
</dbReference>
<dbReference type="Gene3D" id="3.40.50.300">
    <property type="entry name" value="P-loop containing nucleotide triphosphate hydrolases"/>
    <property type="match status" value="1"/>
</dbReference>
<dbReference type="RefSeq" id="WP_378974337.1">
    <property type="nucleotide sequence ID" value="NZ_JBHTBJ010000028.1"/>
</dbReference>
<dbReference type="SUPFAM" id="SSF48452">
    <property type="entry name" value="TPR-like"/>
    <property type="match status" value="1"/>
</dbReference>
<dbReference type="Gene3D" id="1.10.10.10">
    <property type="entry name" value="Winged helix-like DNA-binding domain superfamily/Winged helix DNA-binding domain"/>
    <property type="match status" value="1"/>
</dbReference>
<dbReference type="InterPro" id="IPR000792">
    <property type="entry name" value="Tscrpt_reg_LuxR_C"/>
</dbReference>
<sequence>MPVLHHLPPELSSFVGRAGEVEAIGEALAAGRVLTLAGPGGCGKTRLAIRACRKWPEVFWVALERESGAERVAHRVADALDVLLPSGIDPLPALVAALRDRELLIVLDNCEHVLAGAAEVSAALLAGCPGIAVLATSQAPLGIAGERVWRVPPMALADALELLLARAGAEGPQARSAARRVCDRLDRLPLALELAAGWTGTLSMAQIADSLGSPLAMLDGGARTAPFRQQTLEGSMRWSHDLLDEDERALFRRLAVFEPGFTADDVVALTTGPAALAAGPAAVAGGPAIATGSAGPSPGSAALSVGSGALKALRGLVDKSLVVADTTGAAASYRMLGVVRAYALDRLAAAGETARFRDRHLDLQLDLLERLTPLLDTDRDTWRARVGAAYADIRAAIEWGLSQQDASRARRLAASCGWLWHLEGRGGEGVRLLRRAAERGGDERTPLQADVLAALALVGDTGLPGIEAYQVAYEARELAVEAGAPAAARISRALTAVGKLMVGLDAAIAEAQAARDEAVRAGDAFVADSAETFIGLVHVLTDDYPEAIARLEAAVAGPLARGDRGIATLALSWLALATARTGDLRRAGELAEQAVRTAAPLRDFHWTGSARCILAEIRILRGRPAEAVEALAPIDRLLTDDLPFITGWERTKAMLALENDHPAEAVEWCRREGRWQPEPSDDGLAPETRLVLATALRRAGDREAAARTLRALWEAPLTDAMPRIRAGVLDEQALLARADDPERALRLHHEALRIRIDHGLVLGFLASLESLADLNKLRGADETAATLAGAAERTRADFGAATPARGDFGDDAAEPVRADFTAGSAASRAAAGAEAARRPVSPEDAAVERGRAMDVRTAVAYAAKARGPRRRPDAGWDSLTPAELSVVELAVQGLNNVEIAARLFVGRGTVKTHLAHVYAKLQVANRTDLARLATQRRTPS</sequence>
<gene>
    <name evidence="2" type="ORF">ACFQS1_28820</name>
</gene>
<protein>
    <submittedName>
        <fullName evidence="2">LuxR C-terminal-related transcriptional regulator</fullName>
    </submittedName>
</protein>
<evidence type="ECO:0000313" key="2">
    <source>
        <dbReference type="EMBL" id="MFC7278008.1"/>
    </source>
</evidence>
<dbReference type="InterPro" id="IPR027417">
    <property type="entry name" value="P-loop_NTPase"/>
</dbReference>
<dbReference type="Gene3D" id="1.25.40.10">
    <property type="entry name" value="Tetratricopeptide repeat domain"/>
    <property type="match status" value="1"/>
</dbReference>
<feature type="domain" description="HTH luxR-type" evidence="1">
    <location>
        <begin position="872"/>
        <end position="937"/>
    </location>
</feature>